<dbReference type="InterPro" id="IPR001647">
    <property type="entry name" value="HTH_TetR"/>
</dbReference>
<organism evidence="4 5">
    <name type="scientific">Anaerovirgula multivorans</name>
    <dbReference type="NCBI Taxonomy" id="312168"/>
    <lineage>
        <taxon>Bacteria</taxon>
        <taxon>Bacillati</taxon>
        <taxon>Bacillota</taxon>
        <taxon>Clostridia</taxon>
        <taxon>Peptostreptococcales</taxon>
        <taxon>Natronincolaceae</taxon>
        <taxon>Anaerovirgula</taxon>
    </lineage>
</organism>
<evidence type="ECO:0000313" key="5">
    <source>
        <dbReference type="Proteomes" id="UP000198304"/>
    </source>
</evidence>
<dbReference type="PANTHER" id="PTHR30328">
    <property type="entry name" value="TRANSCRIPTIONAL REPRESSOR"/>
    <property type="match status" value="1"/>
</dbReference>
<dbReference type="InterPro" id="IPR050109">
    <property type="entry name" value="HTH-type_TetR-like_transc_reg"/>
</dbReference>
<dbReference type="Pfam" id="PF00440">
    <property type="entry name" value="TetR_N"/>
    <property type="match status" value="1"/>
</dbReference>
<dbReference type="GO" id="GO:0003677">
    <property type="term" value="F:DNA binding"/>
    <property type="evidence" value="ECO:0007669"/>
    <property type="project" value="UniProtKB-UniRule"/>
</dbReference>
<dbReference type="Proteomes" id="UP000198304">
    <property type="component" value="Unassembled WGS sequence"/>
</dbReference>
<name>A0A238ZWS7_9FIRM</name>
<reference evidence="5" key="1">
    <citation type="submission" date="2017-06" db="EMBL/GenBank/DDBJ databases">
        <authorList>
            <person name="Varghese N."/>
            <person name="Submissions S."/>
        </authorList>
    </citation>
    <scope>NUCLEOTIDE SEQUENCE [LARGE SCALE GENOMIC DNA]</scope>
    <source>
        <strain evidence="5">SCA</strain>
    </source>
</reference>
<dbReference type="EMBL" id="FZOJ01000001">
    <property type="protein sequence ID" value="SNR87348.1"/>
    <property type="molecule type" value="Genomic_DNA"/>
</dbReference>
<evidence type="ECO:0000259" key="3">
    <source>
        <dbReference type="PROSITE" id="PS50977"/>
    </source>
</evidence>
<dbReference type="SUPFAM" id="SSF46689">
    <property type="entry name" value="Homeodomain-like"/>
    <property type="match status" value="1"/>
</dbReference>
<dbReference type="InterPro" id="IPR009057">
    <property type="entry name" value="Homeodomain-like_sf"/>
</dbReference>
<dbReference type="PRINTS" id="PR00455">
    <property type="entry name" value="HTHTETR"/>
</dbReference>
<sequence>MGMITEEEKIKTRKKILEASKKMFVEKGFEKTNLRNIAGEIGIGVSTIYGYFSSKQEIFIATFFSDLKKMDDVDYGIRSMDYGSLNLDNLSELLTFLFMFHFEEINKLDKDILKQFYCSFYLAEEIKEKEKTIASWEEGLKKKIMEILKNCEENNVFLLPINLGEATEVIYIIYESQIEDYIMKKSLTKENSRIKIKRLIKLFLLGKVKVKTSYDEFMKMFNKLDSN</sequence>
<dbReference type="Gene3D" id="1.10.357.10">
    <property type="entry name" value="Tetracycline Repressor, domain 2"/>
    <property type="match status" value="1"/>
</dbReference>
<dbReference type="PROSITE" id="PS50977">
    <property type="entry name" value="HTH_TETR_2"/>
    <property type="match status" value="1"/>
</dbReference>
<evidence type="ECO:0000256" key="2">
    <source>
        <dbReference type="PROSITE-ProRule" id="PRU00335"/>
    </source>
</evidence>
<keyword evidence="1 2" id="KW-0238">DNA-binding</keyword>
<dbReference type="OrthoDB" id="9812993at2"/>
<protein>
    <submittedName>
        <fullName evidence="4">Transcriptional regulator, TetR family</fullName>
    </submittedName>
</protein>
<accession>A0A238ZWS7</accession>
<proteinExistence type="predicted"/>
<feature type="DNA-binding region" description="H-T-H motif" evidence="2">
    <location>
        <begin position="33"/>
        <end position="52"/>
    </location>
</feature>
<evidence type="ECO:0000256" key="1">
    <source>
        <dbReference type="ARBA" id="ARBA00023125"/>
    </source>
</evidence>
<evidence type="ECO:0000313" key="4">
    <source>
        <dbReference type="EMBL" id="SNR87348.1"/>
    </source>
</evidence>
<feature type="domain" description="HTH tetR-type" evidence="3">
    <location>
        <begin position="10"/>
        <end position="70"/>
    </location>
</feature>
<dbReference type="AlphaFoldDB" id="A0A238ZWS7"/>
<dbReference type="GO" id="GO:0006355">
    <property type="term" value="P:regulation of DNA-templated transcription"/>
    <property type="evidence" value="ECO:0007669"/>
    <property type="project" value="UniProtKB-ARBA"/>
</dbReference>
<keyword evidence="5" id="KW-1185">Reference proteome</keyword>
<dbReference type="PANTHER" id="PTHR30328:SF54">
    <property type="entry name" value="HTH-TYPE TRANSCRIPTIONAL REPRESSOR SCO4008"/>
    <property type="match status" value="1"/>
</dbReference>
<gene>
    <name evidence="4" type="ORF">SAMN05446037_1001156</name>
</gene>